<dbReference type="Gene3D" id="3.30.465.10">
    <property type="match status" value="1"/>
</dbReference>
<dbReference type="SUPFAM" id="SSF55103">
    <property type="entry name" value="FAD-linked oxidases, C-terminal domain"/>
    <property type="match status" value="1"/>
</dbReference>
<keyword evidence="5" id="KW-0809">Transit peptide</keyword>
<dbReference type="AlphaFoldDB" id="A0A0J7XZ30"/>
<gene>
    <name evidence="9" type="ORF">V474_16375</name>
</gene>
<keyword evidence="10" id="KW-1185">Reference proteome</keyword>
<dbReference type="PROSITE" id="PS51387">
    <property type="entry name" value="FAD_PCMH"/>
    <property type="match status" value="1"/>
</dbReference>
<dbReference type="GO" id="GO:1903457">
    <property type="term" value="P:lactate catabolic process"/>
    <property type="evidence" value="ECO:0007669"/>
    <property type="project" value="TreeGrafter"/>
</dbReference>
<proteinExistence type="inferred from homology"/>
<dbReference type="InterPro" id="IPR016166">
    <property type="entry name" value="FAD-bd_PCMH"/>
</dbReference>
<keyword evidence="3" id="KW-0285">Flavoprotein</keyword>
<dbReference type="InterPro" id="IPR016164">
    <property type="entry name" value="FAD-linked_Oxase-like_C"/>
</dbReference>
<keyword evidence="4" id="KW-0274">FAD</keyword>
<dbReference type="EMBL" id="JACU01000004">
    <property type="protein sequence ID" value="KMS56493.1"/>
    <property type="molecule type" value="Genomic_DNA"/>
</dbReference>
<dbReference type="GO" id="GO:0071949">
    <property type="term" value="F:FAD binding"/>
    <property type="evidence" value="ECO:0007669"/>
    <property type="project" value="InterPro"/>
</dbReference>
<evidence type="ECO:0000256" key="2">
    <source>
        <dbReference type="ARBA" id="ARBA00008000"/>
    </source>
</evidence>
<evidence type="ECO:0000256" key="4">
    <source>
        <dbReference type="ARBA" id="ARBA00022827"/>
    </source>
</evidence>
<evidence type="ECO:0000313" key="9">
    <source>
        <dbReference type="EMBL" id="KMS56493.1"/>
    </source>
</evidence>
<dbReference type="PANTHER" id="PTHR11748:SF111">
    <property type="entry name" value="D-LACTATE DEHYDROGENASE, MITOCHONDRIAL-RELATED"/>
    <property type="match status" value="1"/>
</dbReference>
<organism evidence="9 10">
    <name type="scientific">Novosphingobium barchaimii LL02</name>
    <dbReference type="NCBI Taxonomy" id="1114963"/>
    <lineage>
        <taxon>Bacteria</taxon>
        <taxon>Pseudomonadati</taxon>
        <taxon>Pseudomonadota</taxon>
        <taxon>Alphaproteobacteria</taxon>
        <taxon>Sphingomonadales</taxon>
        <taxon>Sphingomonadaceae</taxon>
        <taxon>Novosphingobium</taxon>
    </lineage>
</organism>
<dbReference type="PATRIC" id="fig|1114963.3.peg.2109"/>
<dbReference type="Pfam" id="PF01565">
    <property type="entry name" value="FAD_binding_4"/>
    <property type="match status" value="1"/>
</dbReference>
<dbReference type="SUPFAM" id="SSF56176">
    <property type="entry name" value="FAD-binding/transporter-associated domain-like"/>
    <property type="match status" value="1"/>
</dbReference>
<dbReference type="InterPro" id="IPR006094">
    <property type="entry name" value="Oxid_FAD_bind_N"/>
</dbReference>
<dbReference type="GO" id="GO:0004458">
    <property type="term" value="F:D-lactate dehydrogenase (cytochrome) activity"/>
    <property type="evidence" value="ECO:0007669"/>
    <property type="project" value="UniProtKB-EC"/>
</dbReference>
<dbReference type="InterPro" id="IPR036318">
    <property type="entry name" value="FAD-bd_PCMH-like_sf"/>
</dbReference>
<protein>
    <recommendedName>
        <fullName evidence="7">D-lactate dehydrogenase (cytochrome)</fullName>
        <ecNumber evidence="7">1.1.2.4</ecNumber>
    </recommendedName>
</protein>
<accession>A0A0J7XZ30</accession>
<name>A0A0J7XZ30_9SPHN</name>
<comment type="similarity">
    <text evidence="2">Belongs to the FAD-binding oxidoreductase/transferase type 4 family.</text>
</comment>
<sequence length="551" mass="59054">MSDSQTFEQILTKIAPCPADLRAALEAIVGRDNVSADDARLRLFSEDVWTRADHVAMLAVAPATTAELAAVVKAANDAGVAIAPRGAGMSYTESYLPVTDDTVTIDTTRMDQVLKVSPEDMTVTVQCGCTWLALNEALKPHGLRTPFWGPMSGIYSTIGGGLSQLNAMFGAGHYGTSSESVIAVTMVLADGRMLRTGARGPDGDTPHYRHFGPDLAGLFCGDSGTLGLKAEVTFRLIRTPQFEDSVSFSFPDGEVMVQALAEMTRAGIASETCGFDPGLTKVRMRRMSLASDMKTLGKVVAKEKSLGKGLLAAAKIAMGGRDFIPEDDYPLHITAEGRCKEAVAADLATAREIARRFGGTEIENSIAKVIRAMPFPAPNSILGPEGESWVPVHGQASLSTAPAMFAEIRAYFDSMKERFDALGIHNGFLFSSLSTNAIVIEPVFFWPEGYRPVHESMVEPDHLKRLKQLGSAPEATAMVTEAREQVKAICKKYGAAHFQIGRAYPYRETRDPAFLDVLDAVKAVMDPKGLFNPGGLGFPQGKIAARQGAAG</sequence>
<reference evidence="9 10" key="1">
    <citation type="journal article" date="2015" name="G3 (Bethesda)">
        <title>Insights into Ongoing Evolution of the Hexachlorocyclohexane Catabolic Pathway from Comparative Genomics of Ten Sphingomonadaceae Strains.</title>
        <authorList>
            <person name="Pearce S.L."/>
            <person name="Oakeshott J.G."/>
            <person name="Pandey G."/>
        </authorList>
    </citation>
    <scope>NUCLEOTIDE SEQUENCE [LARGE SCALE GENOMIC DNA]</scope>
    <source>
        <strain evidence="9 10">LL02</strain>
    </source>
</reference>
<dbReference type="RefSeq" id="WP_059151345.1">
    <property type="nucleotide sequence ID" value="NZ_KQ130453.1"/>
</dbReference>
<evidence type="ECO:0000259" key="8">
    <source>
        <dbReference type="PROSITE" id="PS51387"/>
    </source>
</evidence>
<evidence type="ECO:0000256" key="7">
    <source>
        <dbReference type="ARBA" id="ARBA00038897"/>
    </source>
</evidence>
<evidence type="ECO:0000256" key="6">
    <source>
        <dbReference type="ARBA" id="ARBA00023002"/>
    </source>
</evidence>
<comment type="caution">
    <text evidence="9">The sequence shown here is derived from an EMBL/GenBank/DDBJ whole genome shotgun (WGS) entry which is preliminary data.</text>
</comment>
<dbReference type="InterPro" id="IPR004113">
    <property type="entry name" value="FAD-bd_oxidored_4_C"/>
</dbReference>
<dbReference type="Pfam" id="PF02913">
    <property type="entry name" value="FAD-oxidase_C"/>
    <property type="match status" value="1"/>
</dbReference>
<dbReference type="EC" id="1.1.2.4" evidence="7"/>
<dbReference type="Proteomes" id="UP000052268">
    <property type="component" value="Unassembled WGS sequence"/>
</dbReference>
<feature type="domain" description="FAD-binding PCMH-type" evidence="8">
    <location>
        <begin position="52"/>
        <end position="239"/>
    </location>
</feature>
<evidence type="ECO:0000313" key="10">
    <source>
        <dbReference type="Proteomes" id="UP000052268"/>
    </source>
</evidence>
<evidence type="ECO:0000256" key="1">
    <source>
        <dbReference type="ARBA" id="ARBA00001974"/>
    </source>
</evidence>
<comment type="cofactor">
    <cofactor evidence="1">
        <name>FAD</name>
        <dbReference type="ChEBI" id="CHEBI:57692"/>
    </cofactor>
</comment>
<evidence type="ECO:0000256" key="3">
    <source>
        <dbReference type="ARBA" id="ARBA00022630"/>
    </source>
</evidence>
<keyword evidence="6" id="KW-0560">Oxidoreductase</keyword>
<dbReference type="PANTHER" id="PTHR11748">
    <property type="entry name" value="D-LACTATE DEHYDROGENASE"/>
    <property type="match status" value="1"/>
</dbReference>
<dbReference type="InterPro" id="IPR016169">
    <property type="entry name" value="FAD-bd_PCMH_sub2"/>
</dbReference>
<dbReference type="OrthoDB" id="9811557at2"/>
<dbReference type="GO" id="GO:0008720">
    <property type="term" value="F:D-lactate dehydrogenase (NAD+) activity"/>
    <property type="evidence" value="ECO:0007669"/>
    <property type="project" value="TreeGrafter"/>
</dbReference>
<evidence type="ECO:0000256" key="5">
    <source>
        <dbReference type="ARBA" id="ARBA00022946"/>
    </source>
</evidence>